<gene>
    <name evidence="1" type="ORF">UT61_C0001G0009</name>
</gene>
<evidence type="ECO:0000313" key="2">
    <source>
        <dbReference type="Proteomes" id="UP000034793"/>
    </source>
</evidence>
<dbReference type="Proteomes" id="UP000034793">
    <property type="component" value="Unassembled WGS sequence"/>
</dbReference>
<organism evidence="1 2">
    <name type="scientific">Candidatus Woesebacteria bacterium GW2011_GWA1_39_8</name>
    <dbReference type="NCBI Taxonomy" id="1618552"/>
    <lineage>
        <taxon>Bacteria</taxon>
        <taxon>Candidatus Woeseibacteriota</taxon>
    </lineage>
</organism>
<dbReference type="EMBL" id="LBXL01000001">
    <property type="protein sequence ID" value="KKR30825.1"/>
    <property type="molecule type" value="Genomic_DNA"/>
</dbReference>
<dbReference type="AlphaFoldDB" id="A0A0G0S7V4"/>
<accession>A0A0G0S7V4</accession>
<reference evidence="1 2" key="1">
    <citation type="journal article" date="2015" name="Nature">
        <title>rRNA introns, odd ribosomes, and small enigmatic genomes across a large radiation of phyla.</title>
        <authorList>
            <person name="Brown C.T."/>
            <person name="Hug L.A."/>
            <person name="Thomas B.C."/>
            <person name="Sharon I."/>
            <person name="Castelle C.J."/>
            <person name="Singh A."/>
            <person name="Wilkins M.J."/>
            <person name="Williams K.H."/>
            <person name="Banfield J.F."/>
        </authorList>
    </citation>
    <scope>NUCLEOTIDE SEQUENCE [LARGE SCALE GENOMIC DNA]</scope>
</reference>
<sequence>MSTEIDNRRQIPILVDLEQEVHPSSPVGTSVSSESIPFIETITPPEPIVFQESRSDKPDPSTLTNIQSMEGATRYLTSLYTPKGGSYDIQTTDPD</sequence>
<protein>
    <submittedName>
        <fullName evidence="1">Uncharacterized protein</fullName>
    </submittedName>
</protein>
<comment type="caution">
    <text evidence="1">The sequence shown here is derived from an EMBL/GenBank/DDBJ whole genome shotgun (WGS) entry which is preliminary data.</text>
</comment>
<evidence type="ECO:0000313" key="1">
    <source>
        <dbReference type="EMBL" id="KKR30825.1"/>
    </source>
</evidence>
<proteinExistence type="predicted"/>
<name>A0A0G0S7V4_9BACT</name>